<reference evidence="3" key="1">
    <citation type="submission" date="2023-10" db="EMBL/GenBank/DDBJ databases">
        <authorList>
            <person name="Chen Y."/>
            <person name="Shah S."/>
            <person name="Dougan E. K."/>
            <person name="Thang M."/>
            <person name="Chan C."/>
        </authorList>
    </citation>
    <scope>NUCLEOTIDE SEQUENCE [LARGE SCALE GENOMIC DNA]</scope>
</reference>
<proteinExistence type="predicted"/>
<feature type="compositionally biased region" description="Low complexity" evidence="2">
    <location>
        <begin position="258"/>
        <end position="279"/>
    </location>
</feature>
<comment type="caution">
    <text evidence="3">The sequence shown here is derived from an EMBL/GenBank/DDBJ whole genome shotgun (WGS) entry which is preliminary data.</text>
</comment>
<feature type="compositionally biased region" description="Low complexity" evidence="2">
    <location>
        <begin position="238"/>
        <end position="249"/>
    </location>
</feature>
<keyword evidence="1" id="KW-0175">Coiled coil</keyword>
<dbReference type="Gene3D" id="3.60.10.10">
    <property type="entry name" value="Endonuclease/exonuclease/phosphatase"/>
    <property type="match status" value="1"/>
</dbReference>
<keyword evidence="4" id="KW-1185">Reference proteome</keyword>
<feature type="region of interest" description="Disordered" evidence="2">
    <location>
        <begin position="571"/>
        <end position="596"/>
    </location>
</feature>
<evidence type="ECO:0000313" key="3">
    <source>
        <dbReference type="EMBL" id="CAK0823885.1"/>
    </source>
</evidence>
<dbReference type="SUPFAM" id="SSF56219">
    <property type="entry name" value="DNase I-like"/>
    <property type="match status" value="1"/>
</dbReference>
<dbReference type="InterPro" id="IPR036691">
    <property type="entry name" value="Endo/exonu/phosph_ase_sf"/>
</dbReference>
<feature type="compositionally biased region" description="Basic and acidic residues" evidence="2">
    <location>
        <begin position="578"/>
        <end position="596"/>
    </location>
</feature>
<feature type="coiled-coil region" evidence="1">
    <location>
        <begin position="126"/>
        <end position="160"/>
    </location>
</feature>
<evidence type="ECO:0000256" key="1">
    <source>
        <dbReference type="SAM" id="Coils"/>
    </source>
</evidence>
<evidence type="ECO:0000313" key="4">
    <source>
        <dbReference type="Proteomes" id="UP001189429"/>
    </source>
</evidence>
<protein>
    <submittedName>
        <fullName evidence="3">Uncharacterized protein</fullName>
    </submittedName>
</protein>
<accession>A0ABN9RWY9</accession>
<name>A0ABN9RWY9_9DINO</name>
<dbReference type="EMBL" id="CAUYUJ010008424">
    <property type="protein sequence ID" value="CAK0823885.1"/>
    <property type="molecule type" value="Genomic_DNA"/>
</dbReference>
<evidence type="ECO:0000256" key="2">
    <source>
        <dbReference type="SAM" id="MobiDB-lite"/>
    </source>
</evidence>
<organism evidence="3 4">
    <name type="scientific">Prorocentrum cordatum</name>
    <dbReference type="NCBI Taxonomy" id="2364126"/>
    <lineage>
        <taxon>Eukaryota</taxon>
        <taxon>Sar</taxon>
        <taxon>Alveolata</taxon>
        <taxon>Dinophyceae</taxon>
        <taxon>Prorocentrales</taxon>
        <taxon>Prorocentraceae</taxon>
        <taxon>Prorocentrum</taxon>
    </lineage>
</organism>
<gene>
    <name evidence="3" type="ORF">PCOR1329_LOCUS24451</name>
</gene>
<dbReference type="Proteomes" id="UP001189429">
    <property type="component" value="Unassembled WGS sequence"/>
</dbReference>
<feature type="non-terminal residue" evidence="3">
    <location>
        <position position="921"/>
    </location>
</feature>
<sequence length="921" mass="100828">MGRNGQKSGRYACCGSCGKWVWEDKLEKAKGWCGACGKWIGLPSAGHKAWTRSTPPWWSTGGDTWGPTPGEASLDGGVEAALALLRKEIPEMGQEMAALAKKHEKPPPAAPPKSTWQLMSSAQHWHTKAQNALFAAEAELQQAEEVRAAAELRREDALVAALDAQLAMEKATKTHYEGVAKKKEAEPAAEPQQSVLDFECADALCELDDYEDGPIKEEASERLYQQAEAHQKDLLEKAGPGATAATAQSGSGGGAGASGPPEAADAPEAAAAPPASQEELTQRQAKLDELRARTAAEVVKGGGKGAGSRRGRMFDERDSRHIFFANVEKWGPQAHKFLNELNHKKGEFAVAAMCETHVAAAGQGKLLSDLDKDGWKCSHTAALATGKSAEGCSGGELVATRRSLAASTFDHVRAAARLRGGEDPFRGFSAMTLHAKAGNCVMVSAYMVPRWGPGSPNQGKLASLAAFLAAIEDPWVVAADWNLEPQQLVAMGFPTKVGGTVVTPRHTTVTCSKGAGSLIDYCLVRSDFVQSVEVRAFLEVPWRVHCGLDITLKGSSEQWWARALVVPRGLPRAQRPRRAADPDSKTSRMKQRRLEERRARLPEVLREAFTELHEEEEDAAPAAPTVPFAITAGQWNAVLPREPEPYLAETAAMDDHLAYQRPGVQEQRLSQRYGDWVSRVEEAVLNQHEVCEAERSAYRGRARGYAVAWKRVRSTPGRAHMRCHKAEKMSFCATLVQRYHSLMCSKKNEQQRVCVAARLSGLVTELKGQGLLSFFGDDGCMDMWCEQVQAIRALNRPAREQLQETTDQLAARGQARALGESRRAFTKWAKTAWREHAGLLHQHVKPDRPIVNELVVEGPGRVELLSQPSQIMDKRAEKWGALWQDTCSFTGRTDTGREVQEFSGKSWTCRGVDENLRLQLI</sequence>
<feature type="region of interest" description="Disordered" evidence="2">
    <location>
        <begin position="238"/>
        <end position="283"/>
    </location>
</feature>